<keyword evidence="1" id="KW-0472">Membrane</keyword>
<evidence type="ECO:0000256" key="1">
    <source>
        <dbReference type="SAM" id="Phobius"/>
    </source>
</evidence>
<feature type="transmembrane region" description="Helical" evidence="1">
    <location>
        <begin position="231"/>
        <end position="249"/>
    </location>
</feature>
<keyword evidence="3" id="KW-1185">Reference proteome</keyword>
<keyword evidence="1" id="KW-0812">Transmembrane</keyword>
<name>A0ABV5VR11_9BACL</name>
<dbReference type="EMBL" id="JBHMAG010000004">
    <property type="protein sequence ID" value="MFB9750701.1"/>
    <property type="molecule type" value="Genomic_DNA"/>
</dbReference>
<keyword evidence="1" id="KW-1133">Transmembrane helix</keyword>
<feature type="transmembrane region" description="Helical" evidence="1">
    <location>
        <begin position="130"/>
        <end position="149"/>
    </location>
</feature>
<evidence type="ECO:0000313" key="3">
    <source>
        <dbReference type="Proteomes" id="UP001589619"/>
    </source>
</evidence>
<feature type="transmembrane region" description="Helical" evidence="1">
    <location>
        <begin position="383"/>
        <end position="400"/>
    </location>
</feature>
<gene>
    <name evidence="2" type="ORF">ACFFNY_03865</name>
</gene>
<accession>A0ABV5VR11</accession>
<feature type="transmembrane region" description="Helical" evidence="1">
    <location>
        <begin position="156"/>
        <end position="176"/>
    </location>
</feature>
<feature type="transmembrane region" description="Helical" evidence="1">
    <location>
        <begin position="445"/>
        <end position="470"/>
    </location>
</feature>
<evidence type="ECO:0008006" key="4">
    <source>
        <dbReference type="Google" id="ProtNLM"/>
    </source>
</evidence>
<feature type="transmembrane region" description="Helical" evidence="1">
    <location>
        <begin position="188"/>
        <end position="219"/>
    </location>
</feature>
<feature type="transmembrane region" description="Helical" evidence="1">
    <location>
        <begin position="412"/>
        <end position="433"/>
    </location>
</feature>
<dbReference type="RefSeq" id="WP_344904779.1">
    <property type="nucleotide sequence ID" value="NZ_BAAAYO010000002.1"/>
</dbReference>
<feature type="transmembrane region" description="Helical" evidence="1">
    <location>
        <begin position="103"/>
        <end position="124"/>
    </location>
</feature>
<protein>
    <recommendedName>
        <fullName evidence="4">Glycosyltransferase RgtA/B/C/D-like domain-containing protein</fullName>
    </recommendedName>
</protein>
<sequence>MRKMPGLTFWTMVAAAAVMVYVLFVKPIVGIADNGDFLRIMTSAGLDYLDPNLSYEDKYFGNFIREFKMIPLGIGGYASTQVPLVIIATWLNKLTHSRDVFDMRYMAVVYGIMLLAAFWVASRYHRSLPLAGRIALAILLVVVFADVGYTGYFNSLFGEPVSFVFLLLTVAFALAAATREEPSRKLLIAFFVCAIFLTGSKVQNAPVGILIALLGLRFLGLRWDTAWRRTVIGFSAFLALGSLAMYVFAPKQLKEINMYQTVFYGVIKDSPTPEKDLEELGVSKELAILAGTNFFTPDTPIPQRDPRMYESFYDHMSHGKIALFYLKHPVRLIHKLEIAAQNGMTIRPYYLGTYEKSEGMSRGAVSEKFGLWSEWKRSLLPNSLWFLLPFYLVYYAVLWLEWRYAASLGGRIYTETFALIGLIGLVSFLIPVIGDGEADLSKHLFLFNVCFDLMFVASLIWIVAKVALLFGARRPTYVRYDGRW</sequence>
<reference evidence="2 3" key="1">
    <citation type="submission" date="2024-09" db="EMBL/GenBank/DDBJ databases">
        <authorList>
            <person name="Sun Q."/>
            <person name="Mori K."/>
        </authorList>
    </citation>
    <scope>NUCLEOTIDE SEQUENCE [LARGE SCALE GENOMIC DNA]</scope>
    <source>
        <strain evidence="2 3">JCM 12520</strain>
    </source>
</reference>
<proteinExistence type="predicted"/>
<organism evidence="2 3">
    <name type="scientific">Paenibacillus hodogayensis</name>
    <dbReference type="NCBI Taxonomy" id="279208"/>
    <lineage>
        <taxon>Bacteria</taxon>
        <taxon>Bacillati</taxon>
        <taxon>Bacillota</taxon>
        <taxon>Bacilli</taxon>
        <taxon>Bacillales</taxon>
        <taxon>Paenibacillaceae</taxon>
        <taxon>Paenibacillus</taxon>
    </lineage>
</organism>
<feature type="transmembrane region" description="Helical" evidence="1">
    <location>
        <begin position="7"/>
        <end position="29"/>
    </location>
</feature>
<evidence type="ECO:0000313" key="2">
    <source>
        <dbReference type="EMBL" id="MFB9750701.1"/>
    </source>
</evidence>
<dbReference type="Proteomes" id="UP001589619">
    <property type="component" value="Unassembled WGS sequence"/>
</dbReference>
<comment type="caution">
    <text evidence="2">The sequence shown here is derived from an EMBL/GenBank/DDBJ whole genome shotgun (WGS) entry which is preliminary data.</text>
</comment>
<feature type="transmembrane region" description="Helical" evidence="1">
    <location>
        <begin position="69"/>
        <end position="91"/>
    </location>
</feature>